<dbReference type="STRING" id="1435377.SUSAZ_02375"/>
<dbReference type="OMA" id="EISAMIW"/>
<dbReference type="Proteomes" id="UP000065473">
    <property type="component" value="Chromosome"/>
</dbReference>
<dbReference type="InterPro" id="IPR002716">
    <property type="entry name" value="PIN_dom"/>
</dbReference>
<evidence type="ECO:0000256" key="1">
    <source>
        <dbReference type="ARBA" id="ARBA00022649"/>
    </source>
</evidence>
<gene>
    <name evidence="7" type="ORF">ATY89_03980</name>
    <name evidence="8" type="ORF">ATZ20_07005</name>
</gene>
<evidence type="ECO:0000256" key="3">
    <source>
        <dbReference type="ARBA" id="ARBA00022723"/>
    </source>
</evidence>
<dbReference type="EMBL" id="CP013695">
    <property type="protein sequence ID" value="ALU31904.1"/>
    <property type="molecule type" value="Genomic_DNA"/>
</dbReference>
<evidence type="ECO:0000256" key="5">
    <source>
        <dbReference type="ARBA" id="ARBA00022842"/>
    </source>
</evidence>
<dbReference type="SMR" id="A0A0U3F7R1"/>
<proteinExistence type="predicted"/>
<dbReference type="GO" id="GO:0016787">
    <property type="term" value="F:hydrolase activity"/>
    <property type="evidence" value="ECO:0007669"/>
    <property type="project" value="UniProtKB-KW"/>
</dbReference>
<evidence type="ECO:0000313" key="10">
    <source>
        <dbReference type="Proteomes" id="UP000065473"/>
    </source>
</evidence>
<accession>A0A0U3F7R1</accession>
<evidence type="ECO:0000256" key="2">
    <source>
        <dbReference type="ARBA" id="ARBA00022722"/>
    </source>
</evidence>
<reference evidence="9 10" key="1">
    <citation type="submission" date="2015-12" db="EMBL/GenBank/DDBJ databases">
        <title>A stable core within a dynamic pangenome in Sulfolobus acidocaldarius.</title>
        <authorList>
            <person name="Anderson R."/>
            <person name="Kouris A."/>
            <person name="Seward C."/>
            <person name="Campbell K."/>
            <person name="Whitaker R."/>
        </authorList>
    </citation>
    <scope>NUCLEOTIDE SEQUENCE [LARGE SCALE GENOMIC DNA]</scope>
    <source>
        <strain evidence="7 10">GG12-C01-09</strain>
        <strain evidence="8 9">NG05B_CO5_07</strain>
    </source>
</reference>
<dbReference type="InterPro" id="IPR029060">
    <property type="entry name" value="PIN-like_dom_sf"/>
</dbReference>
<organism evidence="7 10">
    <name type="scientific">Sulfolobus acidocaldarius</name>
    <dbReference type="NCBI Taxonomy" id="2285"/>
    <lineage>
        <taxon>Archaea</taxon>
        <taxon>Thermoproteota</taxon>
        <taxon>Thermoprotei</taxon>
        <taxon>Sulfolobales</taxon>
        <taxon>Sulfolobaceae</taxon>
        <taxon>Sulfolobus</taxon>
    </lineage>
</organism>
<keyword evidence="5" id="KW-0460">Magnesium</keyword>
<name>A0A0U3F7R1_9CREN</name>
<dbReference type="GO" id="GO:0004540">
    <property type="term" value="F:RNA nuclease activity"/>
    <property type="evidence" value="ECO:0007669"/>
    <property type="project" value="TreeGrafter"/>
</dbReference>
<dbReference type="GO" id="GO:0046872">
    <property type="term" value="F:metal ion binding"/>
    <property type="evidence" value="ECO:0007669"/>
    <property type="project" value="UniProtKB-KW"/>
</dbReference>
<keyword evidence="3" id="KW-0479">Metal-binding</keyword>
<dbReference type="GeneID" id="14550993"/>
<keyword evidence="1" id="KW-1277">Toxin-antitoxin system</keyword>
<dbReference type="PANTHER" id="PTHR42740">
    <property type="entry name" value="RIBONUCLEASE VAPC3"/>
    <property type="match status" value="1"/>
</dbReference>
<dbReference type="PaxDb" id="1435377-SUSAZ_02375"/>
<dbReference type="Proteomes" id="UP000060043">
    <property type="component" value="Chromosome"/>
</dbReference>
<evidence type="ECO:0000313" key="9">
    <source>
        <dbReference type="Proteomes" id="UP000060043"/>
    </source>
</evidence>
<dbReference type="SUPFAM" id="SSF88723">
    <property type="entry name" value="PIN domain-like"/>
    <property type="match status" value="1"/>
</dbReference>
<evidence type="ECO:0000313" key="7">
    <source>
        <dbReference type="EMBL" id="ALU29178.1"/>
    </source>
</evidence>
<feature type="domain" description="PIN" evidence="6">
    <location>
        <begin position="2"/>
        <end position="113"/>
    </location>
</feature>
<dbReference type="AlphaFoldDB" id="A0A0U3F7R1"/>
<dbReference type="RefSeq" id="WP_011277378.1">
    <property type="nucleotide sequence ID" value="NZ_BHWZ01000001.1"/>
</dbReference>
<dbReference type="OrthoDB" id="371667at2157"/>
<protein>
    <submittedName>
        <fullName evidence="7">PIN domain-containing protein</fullName>
    </submittedName>
</protein>
<keyword evidence="2" id="KW-0540">Nuclease</keyword>
<sequence>MVILDSNVIIRVMRGDKNTFKVVEEFEDTIATTVFNVYEILRSKFGYKVREHIEKMVIYPFTAREASIASDIYRELASRGKIKEDIDVLIASIVKSNNEVLITYDKDFEDIKKIIGINIITL</sequence>
<dbReference type="PANTHER" id="PTHR42740:SF1">
    <property type="entry name" value="RIBONUCLEASE VAPC3"/>
    <property type="match status" value="1"/>
</dbReference>
<evidence type="ECO:0000313" key="8">
    <source>
        <dbReference type="EMBL" id="ALU31904.1"/>
    </source>
</evidence>
<dbReference type="Pfam" id="PF01850">
    <property type="entry name" value="PIN"/>
    <property type="match status" value="1"/>
</dbReference>
<keyword evidence="4" id="KW-0378">Hydrolase</keyword>
<evidence type="ECO:0000259" key="6">
    <source>
        <dbReference type="Pfam" id="PF01850"/>
    </source>
</evidence>
<dbReference type="Gene3D" id="3.40.50.1010">
    <property type="entry name" value="5'-nuclease"/>
    <property type="match status" value="1"/>
</dbReference>
<evidence type="ECO:0000256" key="4">
    <source>
        <dbReference type="ARBA" id="ARBA00022801"/>
    </source>
</evidence>
<dbReference type="CDD" id="cd09881">
    <property type="entry name" value="PIN_VapC4-5_FitB-like"/>
    <property type="match status" value="1"/>
</dbReference>
<dbReference type="InterPro" id="IPR051749">
    <property type="entry name" value="PINc/VapC_TA_RNase"/>
</dbReference>
<dbReference type="EMBL" id="CP013694">
    <property type="protein sequence ID" value="ALU29178.1"/>
    <property type="molecule type" value="Genomic_DNA"/>
</dbReference>